<accession>A0A425Y1J8</accession>
<dbReference type="CDD" id="cd00320">
    <property type="entry name" value="cpn10"/>
    <property type="match status" value="1"/>
</dbReference>
<dbReference type="SUPFAM" id="SSF50129">
    <property type="entry name" value="GroES-like"/>
    <property type="match status" value="1"/>
</dbReference>
<dbReference type="OrthoDB" id="9806791at2"/>
<dbReference type="GO" id="GO:0051087">
    <property type="term" value="F:protein-folding chaperone binding"/>
    <property type="evidence" value="ECO:0007669"/>
    <property type="project" value="TreeGrafter"/>
</dbReference>
<sequence>MAELNGRILAGKVLVKKQQKEEETRGGIIIPITAETKTLRGEVVLVGKSMVKAEMEVAVGDSVYYCEKYGIEEIRIEGVDYFLMDQENILYIL</sequence>
<dbReference type="PRINTS" id="PR00297">
    <property type="entry name" value="CHAPERONIN10"/>
</dbReference>
<dbReference type="GO" id="GO:0051082">
    <property type="term" value="F:unfolded protein binding"/>
    <property type="evidence" value="ECO:0007669"/>
    <property type="project" value="TreeGrafter"/>
</dbReference>
<dbReference type="AlphaFoldDB" id="A0A425Y1J8"/>
<dbReference type="InterPro" id="IPR037124">
    <property type="entry name" value="Chaperonin_GroES_sf"/>
</dbReference>
<keyword evidence="5" id="KW-1185">Reference proteome</keyword>
<dbReference type="GO" id="GO:0044183">
    <property type="term" value="F:protein folding chaperone"/>
    <property type="evidence" value="ECO:0007669"/>
    <property type="project" value="InterPro"/>
</dbReference>
<comment type="caution">
    <text evidence="4">The sequence shown here is derived from an EMBL/GenBank/DDBJ whole genome shotgun (WGS) entry which is preliminary data.</text>
</comment>
<name>A0A425Y1J8_9BACT</name>
<protein>
    <recommendedName>
        <fullName evidence="3">10 kDa chaperonin</fullName>
    </recommendedName>
</protein>
<dbReference type="GO" id="GO:0046872">
    <property type="term" value="F:metal ion binding"/>
    <property type="evidence" value="ECO:0007669"/>
    <property type="project" value="TreeGrafter"/>
</dbReference>
<dbReference type="SMART" id="SM00883">
    <property type="entry name" value="Cpn10"/>
    <property type="match status" value="1"/>
</dbReference>
<comment type="function">
    <text evidence="3">Together with the chaperonin GroEL, plays an essential role in assisting protein folding. The GroEL-GroES system forms a nano-cage that allows encapsulation of the non-native substrate proteins and provides a physical environment optimized to promote and accelerate protein folding. GroES binds to the apical surface of the GroEL ring, thereby capping the opening of the GroEL channel.</text>
</comment>
<dbReference type="RefSeq" id="WP_125030764.1">
    <property type="nucleotide sequence ID" value="NZ_JAPXVP010000001.1"/>
</dbReference>
<dbReference type="PANTHER" id="PTHR10772">
    <property type="entry name" value="10 KDA HEAT SHOCK PROTEIN"/>
    <property type="match status" value="1"/>
</dbReference>
<dbReference type="EMBL" id="QQWG01000008">
    <property type="protein sequence ID" value="RRG21613.1"/>
    <property type="molecule type" value="Genomic_DNA"/>
</dbReference>
<organism evidence="4 5">
    <name type="scientific">Ancylomarina euxinus</name>
    <dbReference type="NCBI Taxonomy" id="2283627"/>
    <lineage>
        <taxon>Bacteria</taxon>
        <taxon>Pseudomonadati</taxon>
        <taxon>Bacteroidota</taxon>
        <taxon>Bacteroidia</taxon>
        <taxon>Marinilabiliales</taxon>
        <taxon>Marinifilaceae</taxon>
        <taxon>Ancylomarina</taxon>
    </lineage>
</organism>
<keyword evidence="2 3" id="KW-0143">Chaperone</keyword>
<reference evidence="4 5" key="1">
    <citation type="submission" date="2018-07" db="EMBL/GenBank/DDBJ databases">
        <title>Draft genome sequence of Ancylomarina sp. M1P.</title>
        <authorList>
            <person name="Yadav S."/>
            <person name="Villanueva L."/>
            <person name="Damste J.S.S."/>
        </authorList>
    </citation>
    <scope>NUCLEOTIDE SEQUENCE [LARGE SCALE GENOMIC DNA]</scope>
    <source>
        <strain evidence="4 5">M1P</strain>
    </source>
</reference>
<evidence type="ECO:0000313" key="4">
    <source>
        <dbReference type="EMBL" id="RRG21613.1"/>
    </source>
</evidence>
<dbReference type="Proteomes" id="UP000285794">
    <property type="component" value="Unassembled WGS sequence"/>
</dbReference>
<evidence type="ECO:0000256" key="1">
    <source>
        <dbReference type="ARBA" id="ARBA00006975"/>
    </source>
</evidence>
<dbReference type="InterPro" id="IPR020818">
    <property type="entry name" value="Chaperonin_GroES"/>
</dbReference>
<dbReference type="PANTHER" id="PTHR10772:SF58">
    <property type="entry name" value="CO-CHAPERONIN GROES"/>
    <property type="match status" value="1"/>
</dbReference>
<evidence type="ECO:0000256" key="2">
    <source>
        <dbReference type="ARBA" id="ARBA00023186"/>
    </source>
</evidence>
<dbReference type="GO" id="GO:0005524">
    <property type="term" value="F:ATP binding"/>
    <property type="evidence" value="ECO:0007669"/>
    <property type="project" value="InterPro"/>
</dbReference>
<comment type="similarity">
    <text evidence="1 3">Belongs to the GroES chaperonin family.</text>
</comment>
<evidence type="ECO:0000313" key="5">
    <source>
        <dbReference type="Proteomes" id="UP000285794"/>
    </source>
</evidence>
<dbReference type="InterPro" id="IPR011032">
    <property type="entry name" value="GroES-like_sf"/>
</dbReference>
<dbReference type="Gene3D" id="2.30.33.40">
    <property type="entry name" value="GroES chaperonin"/>
    <property type="match status" value="1"/>
</dbReference>
<evidence type="ECO:0000256" key="3">
    <source>
        <dbReference type="RuleBase" id="RU000535"/>
    </source>
</evidence>
<dbReference type="Pfam" id="PF00166">
    <property type="entry name" value="Cpn10"/>
    <property type="match status" value="1"/>
</dbReference>
<gene>
    <name evidence="4" type="ORF">DWB61_10055</name>
</gene>
<comment type="subunit">
    <text evidence="3">Heptamer of 7 subunits arranged in a ring.</text>
</comment>
<proteinExistence type="inferred from homology"/>